<name>X1CQ81_9ZZZZ</name>
<organism evidence="2">
    <name type="scientific">marine sediment metagenome</name>
    <dbReference type="NCBI Taxonomy" id="412755"/>
    <lineage>
        <taxon>unclassified sequences</taxon>
        <taxon>metagenomes</taxon>
        <taxon>ecological metagenomes</taxon>
    </lineage>
</organism>
<dbReference type="InterPro" id="IPR036291">
    <property type="entry name" value="NAD(P)-bd_dom_sf"/>
</dbReference>
<evidence type="ECO:0000313" key="2">
    <source>
        <dbReference type="EMBL" id="GAG95112.1"/>
    </source>
</evidence>
<feature type="domain" description="3-hydroxyacyl-CoA dehydrogenase NAD binding" evidence="1">
    <location>
        <begin position="12"/>
        <end position="53"/>
    </location>
</feature>
<dbReference type="Gene3D" id="3.40.50.720">
    <property type="entry name" value="NAD(P)-binding Rossmann-like Domain"/>
    <property type="match status" value="1"/>
</dbReference>
<comment type="caution">
    <text evidence="2">The sequence shown here is derived from an EMBL/GenBank/DDBJ whole genome shotgun (WGS) entry which is preliminary data.</text>
</comment>
<evidence type="ECO:0000259" key="1">
    <source>
        <dbReference type="Pfam" id="PF02737"/>
    </source>
</evidence>
<dbReference type="Pfam" id="PF02737">
    <property type="entry name" value="3HCDH_N"/>
    <property type="match status" value="1"/>
</dbReference>
<reference evidence="2" key="1">
    <citation type="journal article" date="2014" name="Front. Microbiol.">
        <title>High frequency of phylogenetically diverse reductive dehalogenase-homologous genes in deep subseafloor sedimentary metagenomes.</title>
        <authorList>
            <person name="Kawai M."/>
            <person name="Futagami T."/>
            <person name="Toyoda A."/>
            <person name="Takaki Y."/>
            <person name="Nishi S."/>
            <person name="Hori S."/>
            <person name="Arai W."/>
            <person name="Tsubouchi T."/>
            <person name="Morono Y."/>
            <person name="Uchiyama I."/>
            <person name="Ito T."/>
            <person name="Fujiyama A."/>
            <person name="Inagaki F."/>
            <person name="Takami H."/>
        </authorList>
    </citation>
    <scope>NUCLEOTIDE SEQUENCE</scope>
    <source>
        <strain evidence="2">Expedition CK06-06</strain>
    </source>
</reference>
<dbReference type="GO" id="GO:0006631">
    <property type="term" value="P:fatty acid metabolic process"/>
    <property type="evidence" value="ECO:0007669"/>
    <property type="project" value="InterPro"/>
</dbReference>
<dbReference type="EMBL" id="BART01019697">
    <property type="protein sequence ID" value="GAG95112.1"/>
    <property type="molecule type" value="Genomic_DNA"/>
</dbReference>
<dbReference type="GO" id="GO:0070403">
    <property type="term" value="F:NAD+ binding"/>
    <property type="evidence" value="ECO:0007669"/>
    <property type="project" value="InterPro"/>
</dbReference>
<gene>
    <name evidence="2" type="ORF">S01H4_36790</name>
</gene>
<proteinExistence type="predicted"/>
<dbReference type="InterPro" id="IPR006176">
    <property type="entry name" value="3-OHacyl-CoA_DH_NAD-bd"/>
</dbReference>
<sequence>MTIMKIDDLKRILIVGSGTMGVQIGIQSAMHGYQVNIFVRNPEKNDRVWDNIKII</sequence>
<accession>X1CQ81</accession>
<protein>
    <recommendedName>
        <fullName evidence="1">3-hydroxyacyl-CoA dehydrogenase NAD binding domain-containing protein</fullName>
    </recommendedName>
</protein>
<dbReference type="SUPFAM" id="SSF51735">
    <property type="entry name" value="NAD(P)-binding Rossmann-fold domains"/>
    <property type="match status" value="1"/>
</dbReference>
<dbReference type="AlphaFoldDB" id="X1CQ81"/>